<reference evidence="2 3" key="1">
    <citation type="submission" date="2020-03" db="EMBL/GenBank/DDBJ databases">
        <title>Above-ground endophytic microbial communities from plants in different locations in the United States.</title>
        <authorList>
            <person name="Frank C."/>
        </authorList>
    </citation>
    <scope>NUCLEOTIDE SEQUENCE [LARGE SCALE GENOMIC DNA]</scope>
    <source>
        <strain evidence="2 3">WW7</strain>
    </source>
</reference>
<organism evidence="2 3">
    <name type="scientific">Curtobacterium salicis</name>
    <dbReference type="NCBI Taxonomy" id="1779862"/>
    <lineage>
        <taxon>Bacteria</taxon>
        <taxon>Bacillati</taxon>
        <taxon>Actinomycetota</taxon>
        <taxon>Actinomycetes</taxon>
        <taxon>Micrococcales</taxon>
        <taxon>Microbacteriaceae</taxon>
        <taxon>Curtobacterium</taxon>
    </lineage>
</organism>
<evidence type="ECO:0000313" key="2">
    <source>
        <dbReference type="EMBL" id="NII42124.1"/>
    </source>
</evidence>
<comment type="caution">
    <text evidence="2">The sequence shown here is derived from an EMBL/GenBank/DDBJ whole genome shotgun (WGS) entry which is preliminary data.</text>
</comment>
<evidence type="ECO:0000256" key="1">
    <source>
        <dbReference type="SAM" id="MobiDB-lite"/>
    </source>
</evidence>
<proteinExistence type="predicted"/>
<dbReference type="Proteomes" id="UP001318300">
    <property type="component" value="Unassembled WGS sequence"/>
</dbReference>
<keyword evidence="3" id="KW-1185">Reference proteome</keyword>
<name>A0ABX0TE25_9MICO</name>
<evidence type="ECO:0000313" key="3">
    <source>
        <dbReference type="Proteomes" id="UP001318300"/>
    </source>
</evidence>
<dbReference type="EMBL" id="JAAOYO010000004">
    <property type="protein sequence ID" value="NII42124.1"/>
    <property type="molecule type" value="Genomic_DNA"/>
</dbReference>
<protein>
    <submittedName>
        <fullName evidence="2">Uncharacterized protein</fullName>
    </submittedName>
</protein>
<gene>
    <name evidence="2" type="ORF">E9228_002782</name>
</gene>
<sequence length="66" mass="7146">MTAGAPVAPGYPDPLQAGVPTRLPVPRFPDPDCAHRTRVNSRTSLEPIGYDGEGAPLYAWQVDDER</sequence>
<feature type="region of interest" description="Disordered" evidence="1">
    <location>
        <begin position="1"/>
        <end position="36"/>
    </location>
</feature>
<accession>A0ABX0TE25</accession>